<dbReference type="InterPro" id="IPR043129">
    <property type="entry name" value="ATPase_NBD"/>
</dbReference>
<dbReference type="OrthoDB" id="9793035at2"/>
<dbReference type="EMBL" id="VDMP01000026">
    <property type="protein sequence ID" value="TNM37567.1"/>
    <property type="molecule type" value="Genomic_DNA"/>
</dbReference>
<evidence type="ECO:0000259" key="1">
    <source>
        <dbReference type="Pfam" id="PF02541"/>
    </source>
</evidence>
<dbReference type="PANTHER" id="PTHR30005">
    <property type="entry name" value="EXOPOLYPHOSPHATASE"/>
    <property type="match status" value="1"/>
</dbReference>
<dbReference type="Gene3D" id="3.30.420.150">
    <property type="entry name" value="Exopolyphosphatase. Domain 2"/>
    <property type="match status" value="1"/>
</dbReference>
<keyword evidence="3" id="KW-1185">Reference proteome</keyword>
<reference evidence="2 3" key="1">
    <citation type="journal article" date="2016" name="Int. J. Syst. Evol. Microbiol.">
        <title>Nocardioides albidus sp. nov., an actinobacterium isolated from garden soil.</title>
        <authorList>
            <person name="Singh H."/>
            <person name="Du J."/>
            <person name="Trinh H."/>
            <person name="Won K."/>
            <person name="Yang J.E."/>
            <person name="Yin C."/>
            <person name="Kook M."/>
            <person name="Yi T.H."/>
        </authorList>
    </citation>
    <scope>NUCLEOTIDE SEQUENCE [LARGE SCALE GENOMIC DNA]</scope>
    <source>
        <strain evidence="2 3">CCTCC AB 2015297</strain>
    </source>
</reference>
<dbReference type="Gene3D" id="3.30.420.40">
    <property type="match status" value="1"/>
</dbReference>
<sequence>MSEPVAAIDCGTNTIKLLVGDPADEPDGVRRESRMIRLGQGVDATGRLSPEALERAWEAIDEFAAIIREAGVSSERIRFCATSATRDAANSGEFTAGVRARLGVDPEVLSGAEEARLAFDGAVRGLAATAAEVLAPALVVDIGGGSTELILGDGSAGPTAAHSMDIGSVRLHERHVRHDPITPEEIAAVVADIDAALDTSPVDPAVARSVLAIAGTNTTIAAGALGLQAYDRALIHGRVLAVPDVQAQVDRLLALSVAERRALGWMHPGRADVIDAGALIVSRILRRVSVDTVTVAETDILDGIAWSLVRAAIDEQTGGLRVSPPI</sequence>
<dbReference type="GO" id="GO:0016462">
    <property type="term" value="F:pyrophosphatase activity"/>
    <property type="evidence" value="ECO:0007669"/>
    <property type="project" value="TreeGrafter"/>
</dbReference>
<evidence type="ECO:0000313" key="3">
    <source>
        <dbReference type="Proteomes" id="UP000313231"/>
    </source>
</evidence>
<dbReference type="RefSeq" id="WP_139624114.1">
    <property type="nucleotide sequence ID" value="NZ_VDMP01000026.1"/>
</dbReference>
<dbReference type="AlphaFoldDB" id="A0A5C4VP23"/>
<dbReference type="SUPFAM" id="SSF53067">
    <property type="entry name" value="Actin-like ATPase domain"/>
    <property type="match status" value="2"/>
</dbReference>
<protein>
    <submittedName>
        <fullName evidence="2">Ppx/GppA family phosphatase</fullName>
    </submittedName>
</protein>
<dbReference type="CDD" id="cd24054">
    <property type="entry name" value="ASKHA_NBD_AaPPX-GppA_MtPPX2-like"/>
    <property type="match status" value="1"/>
</dbReference>
<evidence type="ECO:0000313" key="2">
    <source>
        <dbReference type="EMBL" id="TNM37567.1"/>
    </source>
</evidence>
<dbReference type="PANTHER" id="PTHR30005:SF13">
    <property type="entry name" value="EXOPOLYPHOSPHATASE 2"/>
    <property type="match status" value="1"/>
</dbReference>
<organism evidence="2 3">
    <name type="scientific">Nocardioides albidus</name>
    <dbReference type="NCBI Taxonomy" id="1517589"/>
    <lineage>
        <taxon>Bacteria</taxon>
        <taxon>Bacillati</taxon>
        <taxon>Actinomycetota</taxon>
        <taxon>Actinomycetes</taxon>
        <taxon>Propionibacteriales</taxon>
        <taxon>Nocardioidaceae</taxon>
        <taxon>Nocardioides</taxon>
    </lineage>
</organism>
<dbReference type="Pfam" id="PF02541">
    <property type="entry name" value="Ppx-GppA"/>
    <property type="match status" value="1"/>
</dbReference>
<gene>
    <name evidence="2" type="ORF">FHP29_17345</name>
</gene>
<dbReference type="InterPro" id="IPR050273">
    <property type="entry name" value="GppA/Ppx_hydrolase"/>
</dbReference>
<name>A0A5C4VP23_9ACTN</name>
<comment type="caution">
    <text evidence="2">The sequence shown here is derived from an EMBL/GenBank/DDBJ whole genome shotgun (WGS) entry which is preliminary data.</text>
</comment>
<feature type="domain" description="Ppx/GppA phosphatase N-terminal" evidence="1">
    <location>
        <begin position="29"/>
        <end position="308"/>
    </location>
</feature>
<proteinExistence type="predicted"/>
<dbReference type="InterPro" id="IPR003695">
    <property type="entry name" value="Ppx_GppA_N"/>
</dbReference>
<accession>A0A5C4VP23</accession>
<dbReference type="Proteomes" id="UP000313231">
    <property type="component" value="Unassembled WGS sequence"/>
</dbReference>